<feature type="transmembrane region" description="Helical" evidence="6">
    <location>
        <begin position="178"/>
        <end position="198"/>
    </location>
</feature>
<dbReference type="GO" id="GO:0005886">
    <property type="term" value="C:plasma membrane"/>
    <property type="evidence" value="ECO:0007669"/>
    <property type="project" value="UniProtKB-SubCell"/>
</dbReference>
<dbReference type="PANTHER" id="PTHR32196:SF72">
    <property type="entry name" value="RIBOSE IMPORT PERMEASE PROTEIN RBSC"/>
    <property type="match status" value="1"/>
</dbReference>
<evidence type="ECO:0000256" key="5">
    <source>
        <dbReference type="ARBA" id="ARBA00023136"/>
    </source>
</evidence>
<feature type="transmembrane region" description="Helical" evidence="6">
    <location>
        <begin position="140"/>
        <end position="158"/>
    </location>
</feature>
<feature type="transmembrane region" description="Helical" evidence="6">
    <location>
        <begin position="85"/>
        <end position="103"/>
    </location>
</feature>
<feature type="transmembrane region" description="Helical" evidence="6">
    <location>
        <begin position="109"/>
        <end position="133"/>
    </location>
</feature>
<dbReference type="CDD" id="cd06579">
    <property type="entry name" value="TM_PBP1_transp_AraH_like"/>
    <property type="match status" value="1"/>
</dbReference>
<feature type="transmembrane region" description="Helical" evidence="6">
    <location>
        <begin position="284"/>
        <end position="303"/>
    </location>
</feature>
<proteinExistence type="predicted"/>
<protein>
    <recommendedName>
        <fullName evidence="9">ABC transporter permease</fullName>
    </recommendedName>
</protein>
<dbReference type="InterPro" id="IPR001851">
    <property type="entry name" value="ABC_transp_permease"/>
</dbReference>
<evidence type="ECO:0000313" key="8">
    <source>
        <dbReference type="Proteomes" id="UP000192448"/>
    </source>
</evidence>
<dbReference type="RefSeq" id="WP_158087094.1">
    <property type="nucleotide sequence ID" value="NZ_MVHF01000002.1"/>
</dbReference>
<feature type="transmembrane region" description="Helical" evidence="6">
    <location>
        <begin position="27"/>
        <end position="46"/>
    </location>
</feature>
<organism evidence="7 8">
    <name type="scientific">Mycobacterium aquaticum</name>
    <dbReference type="NCBI Taxonomy" id="1927124"/>
    <lineage>
        <taxon>Bacteria</taxon>
        <taxon>Bacillati</taxon>
        <taxon>Actinomycetota</taxon>
        <taxon>Actinomycetes</taxon>
        <taxon>Mycobacteriales</taxon>
        <taxon>Mycobacteriaceae</taxon>
        <taxon>Mycobacterium</taxon>
    </lineage>
</organism>
<dbReference type="AlphaFoldDB" id="A0A1X0BA18"/>
<name>A0A1X0BA18_9MYCO</name>
<dbReference type="Pfam" id="PF02653">
    <property type="entry name" value="BPD_transp_2"/>
    <property type="match status" value="1"/>
</dbReference>
<evidence type="ECO:0000256" key="1">
    <source>
        <dbReference type="ARBA" id="ARBA00004651"/>
    </source>
</evidence>
<keyword evidence="2" id="KW-1003">Cell membrane</keyword>
<evidence type="ECO:0000313" key="7">
    <source>
        <dbReference type="EMBL" id="ORA39167.1"/>
    </source>
</evidence>
<feature type="transmembrane region" description="Helical" evidence="6">
    <location>
        <begin position="58"/>
        <end position="78"/>
    </location>
</feature>
<dbReference type="PANTHER" id="PTHR32196">
    <property type="entry name" value="ABC TRANSPORTER PERMEASE PROTEIN YPHD-RELATED-RELATED"/>
    <property type="match status" value="1"/>
</dbReference>
<reference evidence="7 8" key="1">
    <citation type="submission" date="2017-02" db="EMBL/GenBank/DDBJ databases">
        <title>The new phylogeny of genus Mycobacterium.</title>
        <authorList>
            <person name="Tortoli E."/>
            <person name="Trovato A."/>
            <person name="Cirillo D.M."/>
        </authorList>
    </citation>
    <scope>NUCLEOTIDE SEQUENCE [LARGE SCALE GENOMIC DNA]</scope>
    <source>
        <strain evidence="7 8">RW6</strain>
    </source>
</reference>
<evidence type="ECO:0000256" key="6">
    <source>
        <dbReference type="SAM" id="Phobius"/>
    </source>
</evidence>
<dbReference type="Proteomes" id="UP000192448">
    <property type="component" value="Unassembled WGS sequence"/>
</dbReference>
<dbReference type="EMBL" id="MVHF01000002">
    <property type="protein sequence ID" value="ORA39167.1"/>
    <property type="molecule type" value="Genomic_DNA"/>
</dbReference>
<keyword evidence="3 6" id="KW-0812">Transmembrane</keyword>
<keyword evidence="8" id="KW-1185">Reference proteome</keyword>
<evidence type="ECO:0008006" key="9">
    <source>
        <dbReference type="Google" id="ProtNLM"/>
    </source>
</evidence>
<dbReference type="OrthoDB" id="3468954at2"/>
<feature type="transmembrane region" description="Helical" evidence="6">
    <location>
        <begin position="230"/>
        <end position="250"/>
    </location>
</feature>
<comment type="caution">
    <text evidence="7">The sequence shown here is derived from an EMBL/GenBank/DDBJ whole genome shotgun (WGS) entry which is preliminary data.</text>
</comment>
<evidence type="ECO:0000256" key="2">
    <source>
        <dbReference type="ARBA" id="ARBA00022475"/>
    </source>
</evidence>
<dbReference type="STRING" id="1927124.BST13_02550"/>
<keyword evidence="4 6" id="KW-1133">Transmembrane helix</keyword>
<dbReference type="GO" id="GO:0022857">
    <property type="term" value="F:transmembrane transporter activity"/>
    <property type="evidence" value="ECO:0007669"/>
    <property type="project" value="InterPro"/>
</dbReference>
<feature type="transmembrane region" description="Helical" evidence="6">
    <location>
        <begin position="309"/>
        <end position="330"/>
    </location>
</feature>
<accession>A0A1X0BA18</accession>
<evidence type="ECO:0000256" key="4">
    <source>
        <dbReference type="ARBA" id="ARBA00022989"/>
    </source>
</evidence>
<gene>
    <name evidence="7" type="ORF">BST13_02550</name>
</gene>
<keyword evidence="5 6" id="KW-0472">Membrane</keyword>
<sequence length="338" mass="34745">MSAATTIVTSPPPLPSRLRRVLRSERVPVPALAVLVLITLVMLAVNPSFLSLGNLSTLAIQSAVPAVLAVGLSFVVLMGSIDLSLEGVMGATGMVTAVLLLNDRNGNDLGLWAVVVAMALGAALGALSGLSVAYLRVPSFIVTIGTWQIGLGIAQLLFGGKPPRIQDSGFLSFAVDRVLGLPILVWTAIVVVLIGIWIQHYSRFGRYAMVVGGGEDIAQLSGIPVRRVRVYGFILAGLCAGLAGAMATARTGVGDVGIGTGQLFVTIAGVVIGGTVLTGGRGGVLHSVVGVCVMVALANGMVLAGVNSFIQQAVLGAIVVIAAVITMWRLRARLRVVK</sequence>
<feature type="transmembrane region" description="Helical" evidence="6">
    <location>
        <begin position="256"/>
        <end position="277"/>
    </location>
</feature>
<evidence type="ECO:0000256" key="3">
    <source>
        <dbReference type="ARBA" id="ARBA00022692"/>
    </source>
</evidence>
<comment type="subcellular location">
    <subcellularLocation>
        <location evidence="1">Cell membrane</location>
        <topology evidence="1">Multi-pass membrane protein</topology>
    </subcellularLocation>
</comment>